<dbReference type="InterPro" id="IPR011994">
    <property type="entry name" value="Cytidylate_kinase_dom"/>
</dbReference>
<keyword evidence="4 8" id="KW-0418">Kinase</keyword>
<keyword evidence="11" id="KW-1185">Reference proteome</keyword>
<gene>
    <name evidence="8 10" type="primary">cmk</name>
    <name evidence="10" type="ORF">ACFSX4_02710</name>
</gene>
<evidence type="ECO:0000313" key="11">
    <source>
        <dbReference type="Proteomes" id="UP001597519"/>
    </source>
</evidence>
<name>A0ABW5WVJ6_9STAP</name>
<proteinExistence type="inferred from homology"/>
<sequence>MKIINIAIDGPAAAGKSTISRRVAGRLNYMYIDTGAMYRSVTLYALNHGTEQMFDNLNRIDIRFKNEDSGNQRVLLNNEDVTEAIRSKEVTANVSKVASYEAVRTYLVNMQQQLADEKGIVMDGRDVGTTVLPDAELKIFMQASPKVRAERRLIEERERGNQVDLETLTKQIMERDEFDMSREISPLVQAEDAFLLDTSEMTIEEVESCIIKLALEKVEGE</sequence>
<evidence type="ECO:0000259" key="9">
    <source>
        <dbReference type="Pfam" id="PF02224"/>
    </source>
</evidence>
<dbReference type="InterPro" id="IPR027417">
    <property type="entry name" value="P-loop_NTPase"/>
</dbReference>
<comment type="catalytic activity">
    <reaction evidence="6 8">
        <text>dCMP + ATP = dCDP + ADP</text>
        <dbReference type="Rhea" id="RHEA:25094"/>
        <dbReference type="ChEBI" id="CHEBI:30616"/>
        <dbReference type="ChEBI" id="CHEBI:57566"/>
        <dbReference type="ChEBI" id="CHEBI:58593"/>
        <dbReference type="ChEBI" id="CHEBI:456216"/>
        <dbReference type="EC" id="2.7.4.25"/>
    </reaction>
</comment>
<dbReference type="PANTHER" id="PTHR21299">
    <property type="entry name" value="CYTIDYLATE KINASE/PANTOATE-BETA-ALANINE LIGASE"/>
    <property type="match status" value="1"/>
</dbReference>
<accession>A0ABW5WVJ6</accession>
<evidence type="ECO:0000256" key="1">
    <source>
        <dbReference type="ARBA" id="ARBA00009427"/>
    </source>
</evidence>
<evidence type="ECO:0000256" key="7">
    <source>
        <dbReference type="ARBA" id="ARBA00048478"/>
    </source>
</evidence>
<comment type="caution">
    <text evidence="10">The sequence shown here is derived from an EMBL/GenBank/DDBJ whole genome shotgun (WGS) entry which is preliminary data.</text>
</comment>
<keyword evidence="3 8" id="KW-0547">Nucleotide-binding</keyword>
<keyword evidence="5 8" id="KW-0067">ATP-binding</keyword>
<dbReference type="HAMAP" id="MF_00238">
    <property type="entry name" value="Cytidyl_kinase_type1"/>
    <property type="match status" value="1"/>
</dbReference>
<protein>
    <recommendedName>
        <fullName evidence="8">Cytidylate kinase</fullName>
        <shortName evidence="8">CK</shortName>
        <ecNumber evidence="8">2.7.4.25</ecNumber>
    </recommendedName>
    <alternativeName>
        <fullName evidence="8">Cytidine monophosphate kinase</fullName>
        <shortName evidence="8">CMP kinase</shortName>
    </alternativeName>
</protein>
<reference evidence="11" key="1">
    <citation type="journal article" date="2019" name="Int. J. Syst. Evol. Microbiol.">
        <title>The Global Catalogue of Microorganisms (GCM) 10K type strain sequencing project: providing services to taxonomists for standard genome sequencing and annotation.</title>
        <authorList>
            <consortium name="The Broad Institute Genomics Platform"/>
            <consortium name="The Broad Institute Genome Sequencing Center for Infectious Disease"/>
            <person name="Wu L."/>
            <person name="Ma J."/>
        </authorList>
    </citation>
    <scope>NUCLEOTIDE SEQUENCE [LARGE SCALE GENOMIC DNA]</scope>
    <source>
        <strain evidence="11">KCTC 33575</strain>
    </source>
</reference>
<dbReference type="SUPFAM" id="SSF52540">
    <property type="entry name" value="P-loop containing nucleoside triphosphate hydrolases"/>
    <property type="match status" value="1"/>
</dbReference>
<dbReference type="RefSeq" id="WP_377771296.1">
    <property type="nucleotide sequence ID" value="NZ_JBHUOQ010000001.1"/>
</dbReference>
<feature type="binding site" evidence="8">
    <location>
        <begin position="10"/>
        <end position="18"/>
    </location>
    <ligand>
        <name>ATP</name>
        <dbReference type="ChEBI" id="CHEBI:30616"/>
    </ligand>
</feature>
<dbReference type="EC" id="2.7.4.25" evidence="8"/>
<feature type="domain" description="Cytidylate kinase" evidence="9">
    <location>
        <begin position="6"/>
        <end position="213"/>
    </location>
</feature>
<evidence type="ECO:0000256" key="3">
    <source>
        <dbReference type="ARBA" id="ARBA00022741"/>
    </source>
</evidence>
<evidence type="ECO:0000256" key="6">
    <source>
        <dbReference type="ARBA" id="ARBA00047615"/>
    </source>
</evidence>
<dbReference type="NCBIfam" id="TIGR00017">
    <property type="entry name" value="cmk"/>
    <property type="match status" value="1"/>
</dbReference>
<organism evidence="10 11">
    <name type="scientific">Corticicoccus populi</name>
    <dbReference type="NCBI Taxonomy" id="1812821"/>
    <lineage>
        <taxon>Bacteria</taxon>
        <taxon>Bacillati</taxon>
        <taxon>Bacillota</taxon>
        <taxon>Bacilli</taxon>
        <taxon>Bacillales</taxon>
        <taxon>Staphylococcaceae</taxon>
        <taxon>Corticicoccus</taxon>
    </lineage>
</organism>
<dbReference type="PANTHER" id="PTHR21299:SF2">
    <property type="entry name" value="CYTIDYLATE KINASE"/>
    <property type="match status" value="1"/>
</dbReference>
<evidence type="ECO:0000313" key="10">
    <source>
        <dbReference type="EMBL" id="MFD2829361.1"/>
    </source>
</evidence>
<comment type="catalytic activity">
    <reaction evidence="7 8">
        <text>CMP + ATP = CDP + ADP</text>
        <dbReference type="Rhea" id="RHEA:11600"/>
        <dbReference type="ChEBI" id="CHEBI:30616"/>
        <dbReference type="ChEBI" id="CHEBI:58069"/>
        <dbReference type="ChEBI" id="CHEBI:60377"/>
        <dbReference type="ChEBI" id="CHEBI:456216"/>
        <dbReference type="EC" id="2.7.4.25"/>
    </reaction>
</comment>
<evidence type="ECO:0000256" key="5">
    <source>
        <dbReference type="ARBA" id="ARBA00022840"/>
    </source>
</evidence>
<comment type="subcellular location">
    <subcellularLocation>
        <location evidence="8">Cytoplasm</location>
    </subcellularLocation>
</comment>
<comment type="similarity">
    <text evidence="1 8">Belongs to the cytidylate kinase family. Type 1 subfamily.</text>
</comment>
<evidence type="ECO:0000256" key="4">
    <source>
        <dbReference type="ARBA" id="ARBA00022777"/>
    </source>
</evidence>
<dbReference type="Proteomes" id="UP001597519">
    <property type="component" value="Unassembled WGS sequence"/>
</dbReference>
<dbReference type="CDD" id="cd02020">
    <property type="entry name" value="CMPK"/>
    <property type="match status" value="1"/>
</dbReference>
<keyword evidence="8" id="KW-0963">Cytoplasm</keyword>
<dbReference type="Gene3D" id="3.40.50.300">
    <property type="entry name" value="P-loop containing nucleotide triphosphate hydrolases"/>
    <property type="match status" value="1"/>
</dbReference>
<evidence type="ECO:0000256" key="8">
    <source>
        <dbReference type="HAMAP-Rule" id="MF_00238"/>
    </source>
</evidence>
<keyword evidence="2 8" id="KW-0808">Transferase</keyword>
<dbReference type="GO" id="GO:0016301">
    <property type="term" value="F:kinase activity"/>
    <property type="evidence" value="ECO:0007669"/>
    <property type="project" value="UniProtKB-KW"/>
</dbReference>
<dbReference type="EMBL" id="JBHUOQ010000001">
    <property type="protein sequence ID" value="MFD2829361.1"/>
    <property type="molecule type" value="Genomic_DNA"/>
</dbReference>
<evidence type="ECO:0000256" key="2">
    <source>
        <dbReference type="ARBA" id="ARBA00022679"/>
    </source>
</evidence>
<dbReference type="InterPro" id="IPR003136">
    <property type="entry name" value="Cytidylate_kin"/>
</dbReference>
<dbReference type="Pfam" id="PF02224">
    <property type="entry name" value="Cytidylate_kin"/>
    <property type="match status" value="1"/>
</dbReference>